<sequence length="141" mass="16857">MFRKRISLRLQCLRVFLLSLLLLGSNIIKADQNFIDNFHRELTYYKQVEQEFYELVGVEEDRKFTFYEELKLANSICKLAESHNKLKKILMDNFDQAKLIFPELTSMSDLEKELQKEIQPFQDMIDKATNTPYECAKQNYE</sequence>
<accession>A0AAW4JA16</accession>
<dbReference type="RefSeq" id="WP_208463539.1">
    <property type="nucleotide sequence ID" value="NZ_JAGFOT010000001.1"/>
</dbReference>
<gene>
    <name evidence="1" type="ORF">J5N55_01975</name>
</gene>
<dbReference type="Proteomes" id="UP000670925">
    <property type="component" value="Unassembled WGS sequence"/>
</dbReference>
<comment type="caution">
    <text evidence="1">The sequence shown here is derived from an EMBL/GenBank/DDBJ whole genome shotgun (WGS) entry which is preliminary data.</text>
</comment>
<name>A0AAW4JA16_ACIHA</name>
<proteinExistence type="predicted"/>
<dbReference type="AlphaFoldDB" id="A0AAW4JA16"/>
<dbReference type="EMBL" id="JAGFOT010000001">
    <property type="protein sequence ID" value="MBO3656861.1"/>
    <property type="molecule type" value="Genomic_DNA"/>
</dbReference>
<organism evidence="1 2">
    <name type="scientific">Acinetobacter haemolyticus</name>
    <dbReference type="NCBI Taxonomy" id="29430"/>
    <lineage>
        <taxon>Bacteria</taxon>
        <taxon>Pseudomonadati</taxon>
        <taxon>Pseudomonadota</taxon>
        <taxon>Gammaproteobacteria</taxon>
        <taxon>Moraxellales</taxon>
        <taxon>Moraxellaceae</taxon>
        <taxon>Acinetobacter</taxon>
    </lineage>
</organism>
<evidence type="ECO:0000313" key="1">
    <source>
        <dbReference type="EMBL" id="MBO3656861.1"/>
    </source>
</evidence>
<reference evidence="1" key="1">
    <citation type="submission" date="2021-03" db="EMBL/GenBank/DDBJ databases">
        <title>Acinetobacter spp. whole-genome sequenced from Terengganu.</title>
        <authorList>
            <person name="Mohd Rani F."/>
        </authorList>
    </citation>
    <scope>NUCLEOTIDE SEQUENCE</scope>
    <source>
        <strain evidence="1">AC1502</strain>
    </source>
</reference>
<evidence type="ECO:0000313" key="2">
    <source>
        <dbReference type="Proteomes" id="UP000670925"/>
    </source>
</evidence>
<protein>
    <submittedName>
        <fullName evidence="1">Uncharacterized protein</fullName>
    </submittedName>
</protein>